<evidence type="ECO:0000313" key="4">
    <source>
        <dbReference type="Proteomes" id="UP001595859"/>
    </source>
</evidence>
<dbReference type="InterPro" id="IPR036822">
    <property type="entry name" value="CutC-like_dom_sf"/>
</dbReference>
<accession>A0ABV9S902</accession>
<evidence type="ECO:0000313" key="3">
    <source>
        <dbReference type="EMBL" id="MFC4858230.1"/>
    </source>
</evidence>
<dbReference type="EMBL" id="JBHSIS010000022">
    <property type="protein sequence ID" value="MFC4858230.1"/>
    <property type="molecule type" value="Genomic_DNA"/>
</dbReference>
<dbReference type="PANTHER" id="PTHR12598">
    <property type="entry name" value="COPPER HOMEOSTASIS PROTEIN CUTC"/>
    <property type="match status" value="1"/>
</dbReference>
<gene>
    <name evidence="2" type="primary">cutC</name>
    <name evidence="3" type="ORF">ACFPCV_32435</name>
</gene>
<name>A0ABV9S902_9PSEU</name>
<dbReference type="HAMAP" id="MF_00795">
    <property type="entry name" value="CutC"/>
    <property type="match status" value="1"/>
</dbReference>
<comment type="caution">
    <text evidence="3">The sequence shown here is derived from an EMBL/GenBank/DDBJ whole genome shotgun (WGS) entry which is preliminary data.</text>
</comment>
<reference evidence="4" key="1">
    <citation type="journal article" date="2019" name="Int. J. Syst. Evol. Microbiol.">
        <title>The Global Catalogue of Microorganisms (GCM) 10K type strain sequencing project: providing services to taxonomists for standard genome sequencing and annotation.</title>
        <authorList>
            <consortium name="The Broad Institute Genomics Platform"/>
            <consortium name="The Broad Institute Genome Sequencing Center for Infectious Disease"/>
            <person name="Wu L."/>
            <person name="Ma J."/>
        </authorList>
    </citation>
    <scope>NUCLEOTIDE SEQUENCE [LARGE SCALE GENOMIC DNA]</scope>
    <source>
        <strain evidence="4">ZS-22-S1</strain>
    </source>
</reference>
<sequence>MRVEIGVESVAGARVAAAAGAARVELCAGLSDGGLTPSAALIEAASALVEVHVLVRPRPGDFRYDRDELAVIVRDIAVAREHGATGVVVGALTDDGRVDDACAAFVAAAAGMQTTFHRAIDVSADSRQALDDVVSLGFTRVLTSGRRRSALDGAPVIKDLVAQAAGRIEVMAGGGVRAANAARVVAATGVDDVHAAPRRPVGHAAGGEVSYAGAGVPAGHDHFETDPDEVTALCKTWPTDSAKNR</sequence>
<dbReference type="RefSeq" id="WP_378060564.1">
    <property type="nucleotide sequence ID" value="NZ_JBHSIS010000022.1"/>
</dbReference>
<comment type="subcellular location">
    <subcellularLocation>
        <location evidence="2">Cytoplasm</location>
    </subcellularLocation>
</comment>
<dbReference type="SUPFAM" id="SSF110395">
    <property type="entry name" value="CutC-like"/>
    <property type="match status" value="1"/>
</dbReference>
<proteinExistence type="inferred from homology"/>
<dbReference type="Gene3D" id="3.20.20.380">
    <property type="entry name" value="Copper homeostasis (CutC) domain"/>
    <property type="match status" value="1"/>
</dbReference>
<evidence type="ECO:0000256" key="2">
    <source>
        <dbReference type="HAMAP-Rule" id="MF_00795"/>
    </source>
</evidence>
<comment type="caution">
    <text evidence="2">Once thought to be involved in copper homeostasis, experiments in E.coli have shown this is not the case.</text>
</comment>
<dbReference type="Proteomes" id="UP001595859">
    <property type="component" value="Unassembled WGS sequence"/>
</dbReference>
<protein>
    <recommendedName>
        <fullName evidence="2">PF03932 family protein CutC</fullName>
    </recommendedName>
</protein>
<dbReference type="InterPro" id="IPR005627">
    <property type="entry name" value="CutC-like"/>
</dbReference>
<organism evidence="3 4">
    <name type="scientific">Actinophytocola glycyrrhizae</name>
    <dbReference type="NCBI Taxonomy" id="2044873"/>
    <lineage>
        <taxon>Bacteria</taxon>
        <taxon>Bacillati</taxon>
        <taxon>Actinomycetota</taxon>
        <taxon>Actinomycetes</taxon>
        <taxon>Pseudonocardiales</taxon>
        <taxon>Pseudonocardiaceae</taxon>
    </lineage>
</organism>
<evidence type="ECO:0000256" key="1">
    <source>
        <dbReference type="ARBA" id="ARBA00007768"/>
    </source>
</evidence>
<keyword evidence="2" id="KW-0963">Cytoplasm</keyword>
<dbReference type="Pfam" id="PF03932">
    <property type="entry name" value="CutC"/>
    <property type="match status" value="1"/>
</dbReference>
<keyword evidence="4" id="KW-1185">Reference proteome</keyword>
<dbReference type="PANTHER" id="PTHR12598:SF0">
    <property type="entry name" value="COPPER HOMEOSTASIS PROTEIN CUTC HOMOLOG"/>
    <property type="match status" value="1"/>
</dbReference>
<comment type="similarity">
    <text evidence="1 2">Belongs to the CutC family.</text>
</comment>